<dbReference type="Proteomes" id="UP000666240">
    <property type="component" value="Unassembled WGS sequence"/>
</dbReference>
<dbReference type="AlphaFoldDB" id="A0A8J7UI20"/>
<evidence type="ECO:0000313" key="2">
    <source>
        <dbReference type="Proteomes" id="UP000666240"/>
    </source>
</evidence>
<dbReference type="EMBL" id="JAGIYY010000001">
    <property type="protein sequence ID" value="MBP0437234.1"/>
    <property type="molecule type" value="Genomic_DNA"/>
</dbReference>
<sequence>MKERNRAKQRRKERRLARKLFKSGTKQPPEVFVAYLQGLVRGTELRQAQELAIRDIPMMDIFGQRVSGLGVVRASADEGEYDALGAKEPDLILH</sequence>
<protein>
    <submittedName>
        <fullName evidence="1">Uncharacterized protein</fullName>
    </submittedName>
</protein>
<accession>A0A8J7UI20</accession>
<dbReference type="RefSeq" id="WP_209333261.1">
    <property type="nucleotide sequence ID" value="NZ_JAGIYY010000001.1"/>
</dbReference>
<proteinExistence type="predicted"/>
<keyword evidence="2" id="KW-1185">Reference proteome</keyword>
<organism evidence="1 2">
    <name type="scientific">Tianweitania sediminis</name>
    <dbReference type="NCBI Taxonomy" id="1502156"/>
    <lineage>
        <taxon>Bacteria</taxon>
        <taxon>Pseudomonadati</taxon>
        <taxon>Pseudomonadota</taxon>
        <taxon>Alphaproteobacteria</taxon>
        <taxon>Hyphomicrobiales</taxon>
        <taxon>Phyllobacteriaceae</taxon>
        <taxon>Tianweitania</taxon>
    </lineage>
</organism>
<gene>
    <name evidence="1" type="ORF">J5Y06_01050</name>
</gene>
<evidence type="ECO:0000313" key="1">
    <source>
        <dbReference type="EMBL" id="MBP0437234.1"/>
    </source>
</evidence>
<name>A0A8J7UI20_9HYPH</name>
<comment type="caution">
    <text evidence="1">The sequence shown here is derived from an EMBL/GenBank/DDBJ whole genome shotgun (WGS) entry which is preliminary data.</text>
</comment>
<reference evidence="1" key="1">
    <citation type="submission" date="2021-03" db="EMBL/GenBank/DDBJ databases">
        <title>Genome sequencing and assembly of Tianweitania sediminis.</title>
        <authorList>
            <person name="Chhetri G."/>
        </authorList>
    </citation>
    <scope>NUCLEOTIDE SEQUENCE</scope>
    <source>
        <strain evidence="1">Z8</strain>
    </source>
</reference>